<dbReference type="SUPFAM" id="SSF52788">
    <property type="entry name" value="Phosphotyrosine protein phosphatases I"/>
    <property type="match status" value="1"/>
</dbReference>
<dbReference type="Pfam" id="PF01451">
    <property type="entry name" value="LMWPc"/>
    <property type="match status" value="1"/>
</dbReference>
<evidence type="ECO:0000256" key="1">
    <source>
        <dbReference type="ARBA" id="ARBA00011063"/>
    </source>
</evidence>
<protein>
    <recommendedName>
        <fullName evidence="2">protein-tyrosine-phosphatase</fullName>
        <ecNumber evidence="2">3.1.3.48</ecNumber>
    </recommendedName>
</protein>
<dbReference type="EC" id="3.1.3.48" evidence="2"/>
<dbReference type="InterPro" id="IPR017867">
    <property type="entry name" value="Tyr_phospatase_low_mol_wt"/>
</dbReference>
<dbReference type="EMBL" id="BMFG01000007">
    <property type="protein sequence ID" value="GGD29968.1"/>
    <property type="molecule type" value="Genomic_DNA"/>
</dbReference>
<dbReference type="GO" id="GO:0004725">
    <property type="term" value="F:protein tyrosine phosphatase activity"/>
    <property type="evidence" value="ECO:0007669"/>
    <property type="project" value="UniProtKB-EC"/>
</dbReference>
<proteinExistence type="inferred from homology"/>
<dbReference type="InterPro" id="IPR023485">
    <property type="entry name" value="Ptyr_pPase"/>
</dbReference>
<reference evidence="7" key="1">
    <citation type="journal article" date="2014" name="Int. J. Syst. Evol. Microbiol.">
        <title>Complete genome sequence of Corynebacterium casei LMG S-19264T (=DSM 44701T), isolated from a smear-ripened cheese.</title>
        <authorList>
            <consortium name="US DOE Joint Genome Institute (JGI-PGF)"/>
            <person name="Walter F."/>
            <person name="Albersmeier A."/>
            <person name="Kalinowski J."/>
            <person name="Ruckert C."/>
        </authorList>
    </citation>
    <scope>NUCLEOTIDE SEQUENCE</scope>
    <source>
        <strain evidence="7">CGMCC 1.12506</strain>
    </source>
</reference>
<name>A0A916Y4Y0_9FLAO</name>
<dbReference type="PANTHER" id="PTHR11717">
    <property type="entry name" value="LOW MOLECULAR WEIGHT PROTEIN TYROSINE PHOSPHATASE"/>
    <property type="match status" value="1"/>
</dbReference>
<evidence type="ECO:0000256" key="4">
    <source>
        <dbReference type="ARBA" id="ARBA00022912"/>
    </source>
</evidence>
<feature type="active site" description="Nucleophile" evidence="5">
    <location>
        <position position="9"/>
    </location>
</feature>
<dbReference type="InterPro" id="IPR050438">
    <property type="entry name" value="LMW_PTPase"/>
</dbReference>
<dbReference type="InterPro" id="IPR036196">
    <property type="entry name" value="Ptyr_pPase_sf"/>
</dbReference>
<dbReference type="CDD" id="cd16343">
    <property type="entry name" value="LMWPTP"/>
    <property type="match status" value="1"/>
</dbReference>
<evidence type="ECO:0000256" key="3">
    <source>
        <dbReference type="ARBA" id="ARBA00022801"/>
    </source>
</evidence>
<dbReference type="RefSeq" id="WP_188362446.1">
    <property type="nucleotide sequence ID" value="NZ_BMFG01000007.1"/>
</dbReference>
<evidence type="ECO:0000259" key="6">
    <source>
        <dbReference type="SMART" id="SM00226"/>
    </source>
</evidence>
<keyword evidence="4" id="KW-0904">Protein phosphatase</keyword>
<dbReference type="Proteomes" id="UP000625735">
    <property type="component" value="Unassembled WGS sequence"/>
</dbReference>
<dbReference type="SMART" id="SM00226">
    <property type="entry name" value="LMWPc"/>
    <property type="match status" value="1"/>
</dbReference>
<keyword evidence="3" id="KW-0378">Hydrolase</keyword>
<comment type="similarity">
    <text evidence="1">Belongs to the low molecular weight phosphotyrosine protein phosphatase family.</text>
</comment>
<evidence type="ECO:0000313" key="8">
    <source>
        <dbReference type="Proteomes" id="UP000625735"/>
    </source>
</evidence>
<evidence type="ECO:0000313" key="7">
    <source>
        <dbReference type="EMBL" id="GGD29968.1"/>
    </source>
</evidence>
<dbReference type="PRINTS" id="PR00719">
    <property type="entry name" value="LMWPTPASE"/>
</dbReference>
<feature type="active site" evidence="5">
    <location>
        <position position="15"/>
    </location>
</feature>
<dbReference type="PANTHER" id="PTHR11717:SF7">
    <property type="entry name" value="LOW MOLECULAR WEIGHT PHOSPHOTYROSINE PROTEIN PHOSPHATASE"/>
    <property type="match status" value="1"/>
</dbReference>
<reference evidence="7" key="2">
    <citation type="submission" date="2020-09" db="EMBL/GenBank/DDBJ databases">
        <authorList>
            <person name="Sun Q."/>
            <person name="Zhou Y."/>
        </authorList>
    </citation>
    <scope>NUCLEOTIDE SEQUENCE</scope>
    <source>
        <strain evidence="7">CGMCC 1.12506</strain>
    </source>
</reference>
<sequence length="157" mass="17856">MAVKIIMVCLGNICRSPLAEGILTSKLPKETFFVDSAGTGHWHIGDPPDRRSINIAQNKGIDISHQKGKLFKPSFFREYDYIFVMDVNNYEDVIQMATNEEDKKKVHLILDQLFPGEKVDVPDPYHGVLSNFEEVYDMLEQACDVLAKKLIKKHTSS</sequence>
<feature type="active site" description="Proton donor" evidence="5">
    <location>
        <position position="123"/>
    </location>
</feature>
<keyword evidence="8" id="KW-1185">Reference proteome</keyword>
<comment type="caution">
    <text evidence="7">The sequence shown here is derived from an EMBL/GenBank/DDBJ whole genome shotgun (WGS) entry which is preliminary data.</text>
</comment>
<accession>A0A916Y4Y0</accession>
<gene>
    <name evidence="7" type="ORF">GCM10011343_20230</name>
</gene>
<feature type="domain" description="Phosphotyrosine protein phosphatase I" evidence="6">
    <location>
        <begin position="3"/>
        <end position="149"/>
    </location>
</feature>
<evidence type="ECO:0000256" key="5">
    <source>
        <dbReference type="PIRSR" id="PIRSR617867-1"/>
    </source>
</evidence>
<evidence type="ECO:0000256" key="2">
    <source>
        <dbReference type="ARBA" id="ARBA00013064"/>
    </source>
</evidence>
<dbReference type="Gene3D" id="3.40.50.2300">
    <property type="match status" value="1"/>
</dbReference>
<dbReference type="AlphaFoldDB" id="A0A916Y4Y0"/>
<organism evidence="7 8">
    <name type="scientific">Flavobacterium orientale</name>
    <dbReference type="NCBI Taxonomy" id="1756020"/>
    <lineage>
        <taxon>Bacteria</taxon>
        <taxon>Pseudomonadati</taxon>
        <taxon>Bacteroidota</taxon>
        <taxon>Flavobacteriia</taxon>
        <taxon>Flavobacteriales</taxon>
        <taxon>Flavobacteriaceae</taxon>
        <taxon>Flavobacterium</taxon>
    </lineage>
</organism>